<organism evidence="1 2">
    <name type="scientific">Inconstantimicrobium mannanitabidum</name>
    <dbReference type="NCBI Taxonomy" id="1604901"/>
    <lineage>
        <taxon>Bacteria</taxon>
        <taxon>Bacillati</taxon>
        <taxon>Bacillota</taxon>
        <taxon>Clostridia</taxon>
        <taxon>Eubacteriales</taxon>
        <taxon>Clostridiaceae</taxon>
        <taxon>Inconstantimicrobium</taxon>
    </lineage>
</organism>
<name>A0ACB5RAK1_9CLOT</name>
<sequence length="304" mass="34454">MEEILKILPCNVYSKIKRFGSLDKLQEIRLKINAPVILNIDDKEYIIQEIVKSVELNQMLQRISNFSVYAYDDEIRQGYITMKGGYRIGISGEYSIENGKIKSLKNIYSLNIRIAREVIGCSDKIMKYICDSGRVLNTILISPPKCGKTTLLRDIARNISEGRLDLGLKGKKVAVIDERSEIGACYLGVPQMNLGLRTDVFDGCMKNEGMMMAIRSMSPEVIICDEIGTKEDILALEKAFLCGVKIITSIHGEDVEDIYRRDVFSSIIENKILDRAIVLNNRCKVGNIEKIYDFKRGEEYKIAT</sequence>
<accession>A0ACB5RAK1</accession>
<reference evidence="1" key="1">
    <citation type="journal article" date="2025" name="Int. J. Syst. Evol. Microbiol.">
        <title>Inconstantimicrobium mannanitabidum sp. nov., a novel member of the family Clostridiaceae isolated from anoxic soil under the treatment of reductive soil disinfestation.</title>
        <authorList>
            <person name="Ueki A."/>
            <person name="Tonouchi A."/>
            <person name="Honma S."/>
            <person name="Kaku N."/>
            <person name="Ueki K."/>
        </authorList>
    </citation>
    <scope>NUCLEOTIDE SEQUENCE</scope>
    <source>
        <strain evidence="1">TW13</strain>
    </source>
</reference>
<comment type="caution">
    <text evidence="1">The sequence shown here is derived from an EMBL/GenBank/DDBJ whole genome shotgun (WGS) entry which is preliminary data.</text>
</comment>
<gene>
    <name evidence="1" type="ORF">rsdtw13_14030</name>
</gene>
<evidence type="ECO:0000313" key="2">
    <source>
        <dbReference type="Proteomes" id="UP001058074"/>
    </source>
</evidence>
<proteinExistence type="predicted"/>
<protein>
    <submittedName>
        <fullName evidence="1">Stage III sporulation protein AA</fullName>
    </submittedName>
</protein>
<dbReference type="Proteomes" id="UP001058074">
    <property type="component" value="Unassembled WGS sequence"/>
</dbReference>
<dbReference type="EMBL" id="BROD01000001">
    <property type="protein sequence ID" value="GKX66145.1"/>
    <property type="molecule type" value="Genomic_DNA"/>
</dbReference>
<keyword evidence="2" id="KW-1185">Reference proteome</keyword>
<evidence type="ECO:0000313" key="1">
    <source>
        <dbReference type="EMBL" id="GKX66145.1"/>
    </source>
</evidence>